<proteinExistence type="predicted"/>
<feature type="region of interest" description="Disordered" evidence="1">
    <location>
        <begin position="1"/>
        <end position="56"/>
    </location>
</feature>
<reference evidence="2 3" key="1">
    <citation type="submission" date="2015-01" db="EMBL/GenBank/DDBJ databases">
        <title>The Genome Sequence of Cladophialophora immunda CBS83496.</title>
        <authorList>
            <consortium name="The Broad Institute Genomics Platform"/>
            <person name="Cuomo C."/>
            <person name="de Hoog S."/>
            <person name="Gorbushina A."/>
            <person name="Stielow B."/>
            <person name="Teixiera M."/>
            <person name="Abouelleil A."/>
            <person name="Chapman S.B."/>
            <person name="Priest M."/>
            <person name="Young S.K."/>
            <person name="Wortman J."/>
            <person name="Nusbaum C."/>
            <person name="Birren B."/>
        </authorList>
    </citation>
    <scope>NUCLEOTIDE SEQUENCE [LARGE SCALE GENOMIC DNA]</scope>
    <source>
        <strain evidence="2 3">CBS 83496</strain>
    </source>
</reference>
<dbReference type="OrthoDB" id="3485856at2759"/>
<dbReference type="RefSeq" id="XP_016245505.1">
    <property type="nucleotide sequence ID" value="XM_016395649.1"/>
</dbReference>
<dbReference type="VEuPathDB" id="FungiDB:PV07_08480"/>
<dbReference type="HOGENOM" id="CLU_044860_1_0_1"/>
<evidence type="ECO:0000313" key="2">
    <source>
        <dbReference type="EMBL" id="KIW25289.1"/>
    </source>
</evidence>
<evidence type="ECO:0000256" key="1">
    <source>
        <dbReference type="SAM" id="MobiDB-lite"/>
    </source>
</evidence>
<gene>
    <name evidence="2" type="ORF">PV07_08480</name>
</gene>
<protein>
    <submittedName>
        <fullName evidence="2">Uncharacterized protein</fullName>
    </submittedName>
</protein>
<organism evidence="2 3">
    <name type="scientific">Cladophialophora immunda</name>
    <dbReference type="NCBI Taxonomy" id="569365"/>
    <lineage>
        <taxon>Eukaryota</taxon>
        <taxon>Fungi</taxon>
        <taxon>Dikarya</taxon>
        <taxon>Ascomycota</taxon>
        <taxon>Pezizomycotina</taxon>
        <taxon>Eurotiomycetes</taxon>
        <taxon>Chaetothyriomycetidae</taxon>
        <taxon>Chaetothyriales</taxon>
        <taxon>Herpotrichiellaceae</taxon>
        <taxon>Cladophialophora</taxon>
    </lineage>
</organism>
<dbReference type="GeneID" id="27347674"/>
<keyword evidence="3" id="KW-1185">Reference proteome</keyword>
<name>A0A0D2CP14_9EURO</name>
<accession>A0A0D2CP14</accession>
<dbReference type="STRING" id="569365.A0A0D2CP14"/>
<evidence type="ECO:0000313" key="3">
    <source>
        <dbReference type="Proteomes" id="UP000054466"/>
    </source>
</evidence>
<feature type="compositionally biased region" description="Low complexity" evidence="1">
    <location>
        <begin position="35"/>
        <end position="52"/>
    </location>
</feature>
<dbReference type="AlphaFoldDB" id="A0A0D2CP14"/>
<sequence length="357" mass="40025">MMAAQESQGSHRDRSLASALQQSQAERIAADRSDLNSSSISPLPPSDSESLLVHGQQSITTAGAAPSSLDSLPAPPEEHYKTELRQVLLWLRTQKSRLDVPDRIEFHLPIEQFQKFQDLVQSGEFADGKLKYDYSSDHETLTLRMAGDRHEHVVSYLFGRLILFIDQAKRHPEPSIAEFASNLSATGSARVLYRSRYDRRETQRRPDLTITNPENPNYPILVGEVAVSQTTQALENLAREYVELSDGQIRTVICIDLDYPMANGVVRVSVWRAKFGEDGKFESVACDDSVEIRNQDGIKNPHARVGLSLSLGDFALRGEVTNYTGLQSVVMTVSMDELHKEVERAEEYERARKPLQG</sequence>
<dbReference type="Proteomes" id="UP000054466">
    <property type="component" value="Unassembled WGS sequence"/>
</dbReference>
<dbReference type="EMBL" id="KN847044">
    <property type="protein sequence ID" value="KIW25289.1"/>
    <property type="molecule type" value="Genomic_DNA"/>
</dbReference>